<name>A0AAD9JIC9_9ANNE</name>
<feature type="compositionally biased region" description="Basic and acidic residues" evidence="11">
    <location>
        <begin position="541"/>
        <end position="557"/>
    </location>
</feature>
<evidence type="ECO:0000256" key="7">
    <source>
        <dbReference type="ARBA" id="ARBA00023306"/>
    </source>
</evidence>
<dbReference type="GO" id="GO:0045842">
    <property type="term" value="P:positive regulation of mitotic metaphase/anaphase transition"/>
    <property type="evidence" value="ECO:0007669"/>
    <property type="project" value="TreeGrafter"/>
</dbReference>
<keyword evidence="2" id="KW-0132">Cell division</keyword>
<dbReference type="InterPro" id="IPR019734">
    <property type="entry name" value="TPR_rpt"/>
</dbReference>
<evidence type="ECO:0000259" key="12">
    <source>
        <dbReference type="Pfam" id="PF04049"/>
    </source>
</evidence>
<dbReference type="InterPro" id="IPR011990">
    <property type="entry name" value="TPR-like_helical_dom_sf"/>
</dbReference>
<organism evidence="13 14">
    <name type="scientific">Paralvinella palmiformis</name>
    <dbReference type="NCBI Taxonomy" id="53620"/>
    <lineage>
        <taxon>Eukaryota</taxon>
        <taxon>Metazoa</taxon>
        <taxon>Spiralia</taxon>
        <taxon>Lophotrochozoa</taxon>
        <taxon>Annelida</taxon>
        <taxon>Polychaeta</taxon>
        <taxon>Sedentaria</taxon>
        <taxon>Canalipalpata</taxon>
        <taxon>Terebellida</taxon>
        <taxon>Terebelliformia</taxon>
        <taxon>Alvinellidae</taxon>
        <taxon>Paralvinella</taxon>
    </lineage>
</organism>
<dbReference type="Pfam" id="PF13174">
    <property type="entry name" value="TPR_6"/>
    <property type="match status" value="1"/>
</dbReference>
<dbReference type="Pfam" id="PF13414">
    <property type="entry name" value="TPR_11"/>
    <property type="match status" value="1"/>
</dbReference>
<evidence type="ECO:0000256" key="4">
    <source>
        <dbReference type="ARBA" id="ARBA00022776"/>
    </source>
</evidence>
<gene>
    <name evidence="13" type="ORF">LSH36_313g01039</name>
</gene>
<feature type="domain" description="Cdc23" evidence="12">
    <location>
        <begin position="25"/>
        <end position="261"/>
    </location>
</feature>
<dbReference type="Pfam" id="PF00515">
    <property type="entry name" value="TPR_1"/>
    <property type="match status" value="1"/>
</dbReference>
<evidence type="ECO:0000256" key="10">
    <source>
        <dbReference type="PROSITE-ProRule" id="PRU00339"/>
    </source>
</evidence>
<dbReference type="AlphaFoldDB" id="A0AAD9JIC9"/>
<evidence type="ECO:0000256" key="1">
    <source>
        <dbReference type="ARBA" id="ARBA00004906"/>
    </source>
</evidence>
<dbReference type="PANTHER" id="PTHR12558">
    <property type="entry name" value="CELL DIVISION CYCLE 16,23,27"/>
    <property type="match status" value="1"/>
</dbReference>
<dbReference type="Pfam" id="PF04049">
    <property type="entry name" value="ANAPC8"/>
    <property type="match status" value="1"/>
</dbReference>
<feature type="repeat" description="TPR" evidence="10">
    <location>
        <begin position="390"/>
        <end position="423"/>
    </location>
</feature>
<dbReference type="EMBL" id="JAODUP010000313">
    <property type="protein sequence ID" value="KAK2152960.1"/>
    <property type="molecule type" value="Genomic_DNA"/>
</dbReference>
<dbReference type="InterPro" id="IPR007192">
    <property type="entry name" value="APC8"/>
</dbReference>
<feature type="region of interest" description="Disordered" evidence="11">
    <location>
        <begin position="541"/>
        <end position="566"/>
    </location>
</feature>
<dbReference type="GO" id="GO:0005680">
    <property type="term" value="C:anaphase-promoting complex"/>
    <property type="evidence" value="ECO:0007669"/>
    <property type="project" value="InterPro"/>
</dbReference>
<evidence type="ECO:0000313" key="13">
    <source>
        <dbReference type="EMBL" id="KAK2152960.1"/>
    </source>
</evidence>
<evidence type="ECO:0000256" key="6">
    <source>
        <dbReference type="ARBA" id="ARBA00022803"/>
    </source>
</evidence>
<dbReference type="PROSITE" id="PS50005">
    <property type="entry name" value="TPR"/>
    <property type="match status" value="3"/>
</dbReference>
<sequence>MTSVSPSSDLKKKMADVSSWDLKEVKRDILKAQIECSERGLHHSVKWMAELSHSLSQIKAKDILPNVEEPEDFLSELEQYTLAKSYFDLSEYRRAAFFVQDCRSDKAYFLHMYSLYKAGAKRALEDAVEPIEAHCNKDNGYLKDLRSDLDKKYKADELDGFCLYLYGVVLKKLDLMKEALDVLVKAIQVEPLHWGAWQELSLIIPDREMLNNIELPDHWLKQFFLGQTYLELQIIDKALNIYQDLINNGFSNSTYVKAQMALVHHHNTDVDSAMKAFADLQKVDPYRLENMDIYSNLLYVKDMRVELACLAHHCCDIDNYKTETCCVIGNYYSLRGQHEKAVLYFQRALKLNPNYLSAWTLMGHEYMELKNTNAAIQSYRTATEVNPRDYRAWYGLGQTYEILKMYSYCLYYYMKAQVLRPNDSRMVMALGEVYEKLERLQEAKKCYWKAHALGDMEGLALIKLARLFERLGEDDQAAAAFTEYLSEVERRGVYSTEDQSSAYRFLANYHLKRGNLEEAFFAAQKCTEYDETKEEGKALLREMSRRESTKTGIRNDPESASAGPYSISGCSTPVLRQVTMNLFASQIDKE</sequence>
<keyword evidence="14" id="KW-1185">Reference proteome</keyword>
<dbReference type="Proteomes" id="UP001208570">
    <property type="component" value="Unassembled WGS sequence"/>
</dbReference>
<dbReference type="GO" id="GO:0016567">
    <property type="term" value="P:protein ubiquitination"/>
    <property type="evidence" value="ECO:0007669"/>
    <property type="project" value="TreeGrafter"/>
</dbReference>
<keyword evidence="3" id="KW-0677">Repeat</keyword>
<keyword evidence="6 10" id="KW-0802">TPR repeat</keyword>
<evidence type="ECO:0000256" key="2">
    <source>
        <dbReference type="ARBA" id="ARBA00022618"/>
    </source>
</evidence>
<evidence type="ECO:0000256" key="11">
    <source>
        <dbReference type="SAM" id="MobiDB-lite"/>
    </source>
</evidence>
<evidence type="ECO:0000256" key="8">
    <source>
        <dbReference type="ARBA" id="ARBA00061138"/>
    </source>
</evidence>
<protein>
    <recommendedName>
        <fullName evidence="9">Cyclosome subunit 8</fullName>
    </recommendedName>
</protein>
<dbReference type="SUPFAM" id="SSF48452">
    <property type="entry name" value="TPR-like"/>
    <property type="match status" value="2"/>
</dbReference>
<evidence type="ECO:0000313" key="14">
    <source>
        <dbReference type="Proteomes" id="UP001208570"/>
    </source>
</evidence>
<dbReference type="GO" id="GO:0031145">
    <property type="term" value="P:anaphase-promoting complex-dependent catabolic process"/>
    <property type="evidence" value="ECO:0007669"/>
    <property type="project" value="TreeGrafter"/>
</dbReference>
<proteinExistence type="inferred from homology"/>
<feature type="repeat" description="TPR" evidence="10">
    <location>
        <begin position="322"/>
        <end position="355"/>
    </location>
</feature>
<keyword evidence="7" id="KW-0131">Cell cycle</keyword>
<evidence type="ECO:0000256" key="5">
    <source>
        <dbReference type="ARBA" id="ARBA00022786"/>
    </source>
</evidence>
<dbReference type="PANTHER" id="PTHR12558:SF10">
    <property type="entry name" value="CELL DIVISION CYCLE PROTEIN 23 HOMOLOG"/>
    <property type="match status" value="1"/>
</dbReference>
<dbReference type="SMART" id="SM00028">
    <property type="entry name" value="TPR"/>
    <property type="match status" value="7"/>
</dbReference>
<comment type="similarity">
    <text evidence="8">Belongs to the APC8/CDC23 family.</text>
</comment>
<keyword evidence="5" id="KW-0833">Ubl conjugation pathway</keyword>
<dbReference type="Gene3D" id="1.25.40.10">
    <property type="entry name" value="Tetratricopeptide repeat domain"/>
    <property type="match status" value="2"/>
</dbReference>
<keyword evidence="4" id="KW-0498">Mitosis</keyword>
<dbReference type="Pfam" id="PF13181">
    <property type="entry name" value="TPR_8"/>
    <property type="match status" value="1"/>
</dbReference>
<accession>A0AAD9JIC9</accession>
<evidence type="ECO:0000256" key="9">
    <source>
        <dbReference type="ARBA" id="ARBA00082695"/>
    </source>
</evidence>
<reference evidence="13" key="1">
    <citation type="journal article" date="2023" name="Mol. Biol. Evol.">
        <title>Third-Generation Sequencing Reveals the Adaptive Role of the Epigenome in Three Deep-Sea Polychaetes.</title>
        <authorList>
            <person name="Perez M."/>
            <person name="Aroh O."/>
            <person name="Sun Y."/>
            <person name="Lan Y."/>
            <person name="Juniper S.K."/>
            <person name="Young C.R."/>
            <person name="Angers B."/>
            <person name="Qian P.Y."/>
        </authorList>
    </citation>
    <scope>NUCLEOTIDE SEQUENCE</scope>
    <source>
        <strain evidence="13">P08H-3</strain>
    </source>
</reference>
<dbReference type="FunFam" id="1.25.40.10:FF:000093">
    <property type="entry name" value="cell division cycle protein 23 homolog"/>
    <property type="match status" value="1"/>
</dbReference>
<dbReference type="GO" id="GO:0051301">
    <property type="term" value="P:cell division"/>
    <property type="evidence" value="ECO:0007669"/>
    <property type="project" value="UniProtKB-KW"/>
</dbReference>
<comment type="pathway">
    <text evidence="1">Protein modification; protein ubiquitination.</text>
</comment>
<feature type="repeat" description="TPR" evidence="10">
    <location>
        <begin position="356"/>
        <end position="389"/>
    </location>
</feature>
<comment type="caution">
    <text evidence="13">The sequence shown here is derived from an EMBL/GenBank/DDBJ whole genome shotgun (WGS) entry which is preliminary data.</text>
</comment>
<evidence type="ECO:0000256" key="3">
    <source>
        <dbReference type="ARBA" id="ARBA00022737"/>
    </source>
</evidence>